<evidence type="ECO:0000313" key="3">
    <source>
        <dbReference type="EMBL" id="MDF9409597.1"/>
    </source>
</evidence>
<sequence length="117" mass="12823">MRARKYTSIILTLAFIILSVTGIQMHMMHVTSEPHGPRGPHGPFGTEGVGNSPVINESGKSNISTGTLPTKSEDGFYPKRLHELAGYTFIIAALVHLKLNYKTLISHIGIKKSKVRL</sequence>
<keyword evidence="2" id="KW-1133">Transmembrane helix</keyword>
<dbReference type="AlphaFoldDB" id="A0A9X4JWL2"/>
<evidence type="ECO:0000313" key="4">
    <source>
        <dbReference type="Proteomes" id="UP001154312"/>
    </source>
</evidence>
<proteinExistence type="predicted"/>
<feature type="region of interest" description="Disordered" evidence="1">
    <location>
        <begin position="48"/>
        <end position="69"/>
    </location>
</feature>
<dbReference type="RefSeq" id="WP_277445088.1">
    <property type="nucleotide sequence ID" value="NZ_JAKOAV010000035.1"/>
</dbReference>
<dbReference type="Proteomes" id="UP001154312">
    <property type="component" value="Unassembled WGS sequence"/>
</dbReference>
<keyword evidence="4" id="KW-1185">Reference proteome</keyword>
<accession>A0A9X4JWL2</accession>
<keyword evidence="2" id="KW-0812">Transmembrane</keyword>
<protein>
    <submittedName>
        <fullName evidence="3">DUF4405 domain-containing protein</fullName>
    </submittedName>
</protein>
<dbReference type="EMBL" id="JAKOAV010000035">
    <property type="protein sequence ID" value="MDF9409597.1"/>
    <property type="molecule type" value="Genomic_DNA"/>
</dbReference>
<name>A0A9X4JWL2_9FIRM</name>
<organism evidence="3 4">
    <name type="scientific">Pelotomaculum isophthalicicum JI</name>
    <dbReference type="NCBI Taxonomy" id="947010"/>
    <lineage>
        <taxon>Bacteria</taxon>
        <taxon>Bacillati</taxon>
        <taxon>Bacillota</taxon>
        <taxon>Clostridia</taxon>
        <taxon>Eubacteriales</taxon>
        <taxon>Desulfotomaculaceae</taxon>
        <taxon>Pelotomaculum</taxon>
    </lineage>
</organism>
<reference evidence="3" key="1">
    <citation type="submission" date="2022-02" db="EMBL/GenBank/DDBJ databases">
        <authorList>
            <person name="Leng L."/>
        </authorList>
    </citation>
    <scope>NUCLEOTIDE SEQUENCE</scope>
    <source>
        <strain evidence="3">JI</strain>
    </source>
</reference>
<feature type="transmembrane region" description="Helical" evidence="2">
    <location>
        <begin position="84"/>
        <end position="101"/>
    </location>
</feature>
<gene>
    <name evidence="3" type="ORF">L7E55_14760</name>
</gene>
<keyword evidence="2" id="KW-0472">Membrane</keyword>
<evidence type="ECO:0000256" key="1">
    <source>
        <dbReference type="SAM" id="MobiDB-lite"/>
    </source>
</evidence>
<comment type="caution">
    <text evidence="3">The sequence shown here is derived from an EMBL/GenBank/DDBJ whole genome shotgun (WGS) entry which is preliminary data.</text>
</comment>
<feature type="compositionally biased region" description="Polar residues" evidence="1">
    <location>
        <begin position="53"/>
        <end position="69"/>
    </location>
</feature>
<evidence type="ECO:0000256" key="2">
    <source>
        <dbReference type="SAM" id="Phobius"/>
    </source>
</evidence>